<keyword evidence="4" id="KW-0406">Ion transport</keyword>
<dbReference type="SMART" id="SM00965">
    <property type="entry name" value="STN"/>
    <property type="match status" value="1"/>
</dbReference>
<evidence type="ECO:0000256" key="11">
    <source>
        <dbReference type="SAM" id="SignalP"/>
    </source>
</evidence>
<dbReference type="EMBL" id="CP119316">
    <property type="protein sequence ID" value="WEK45177.1"/>
    <property type="molecule type" value="Genomic_DNA"/>
</dbReference>
<evidence type="ECO:0000256" key="7">
    <source>
        <dbReference type="ARBA" id="ARBA00023077"/>
    </source>
</evidence>
<keyword evidence="6" id="KW-0408">Iron</keyword>
<dbReference type="PANTHER" id="PTHR32552:SF74">
    <property type="entry name" value="HYDROXAMATE SIDEROPHORE RECEPTOR FHUE"/>
    <property type="match status" value="1"/>
</dbReference>
<dbReference type="Gene3D" id="2.170.130.10">
    <property type="entry name" value="TonB-dependent receptor, plug domain"/>
    <property type="match status" value="1"/>
</dbReference>
<keyword evidence="2" id="KW-0813">Transport</keyword>
<feature type="chain" id="PRO_5042549563" evidence="11">
    <location>
        <begin position="40"/>
        <end position="952"/>
    </location>
</feature>
<dbReference type="Proteomes" id="UP001218362">
    <property type="component" value="Chromosome"/>
</dbReference>
<evidence type="ECO:0000256" key="4">
    <source>
        <dbReference type="ARBA" id="ARBA00022496"/>
    </source>
</evidence>
<comment type="similarity">
    <text evidence="10">Belongs to the TonB-dependent receptor family.</text>
</comment>
<name>A0AAJ5X3I7_9SPHN</name>
<evidence type="ECO:0000259" key="12">
    <source>
        <dbReference type="SMART" id="SM00965"/>
    </source>
</evidence>
<dbReference type="InterPro" id="IPR012910">
    <property type="entry name" value="Plug_dom"/>
</dbReference>
<evidence type="ECO:0000313" key="13">
    <source>
        <dbReference type="EMBL" id="WEK45177.1"/>
    </source>
</evidence>
<feature type="domain" description="Secretin/TonB short N-terminal" evidence="12">
    <location>
        <begin position="68"/>
        <end position="119"/>
    </location>
</feature>
<dbReference type="CDD" id="cd01347">
    <property type="entry name" value="ligand_gated_channel"/>
    <property type="match status" value="1"/>
</dbReference>
<dbReference type="InterPro" id="IPR011662">
    <property type="entry name" value="Secretin/TonB_short_N"/>
</dbReference>
<protein>
    <submittedName>
        <fullName evidence="13">TonB-dependent receptor</fullName>
    </submittedName>
</protein>
<keyword evidence="3" id="KW-1134">Transmembrane beta strand</keyword>
<dbReference type="Gene3D" id="3.55.50.30">
    <property type="match status" value="1"/>
</dbReference>
<evidence type="ECO:0000256" key="5">
    <source>
        <dbReference type="ARBA" id="ARBA00022692"/>
    </source>
</evidence>
<dbReference type="Gene3D" id="2.40.170.20">
    <property type="entry name" value="TonB-dependent receptor, beta-barrel domain"/>
    <property type="match status" value="1"/>
</dbReference>
<keyword evidence="5" id="KW-0812">Transmembrane</keyword>
<evidence type="ECO:0000256" key="6">
    <source>
        <dbReference type="ARBA" id="ARBA00023004"/>
    </source>
</evidence>
<dbReference type="Pfam" id="PF00593">
    <property type="entry name" value="TonB_dep_Rec_b-barrel"/>
    <property type="match status" value="1"/>
</dbReference>
<evidence type="ECO:0000256" key="3">
    <source>
        <dbReference type="ARBA" id="ARBA00022452"/>
    </source>
</evidence>
<dbReference type="GO" id="GO:0009279">
    <property type="term" value="C:cell outer membrane"/>
    <property type="evidence" value="ECO:0007669"/>
    <property type="project" value="UniProtKB-SubCell"/>
</dbReference>
<keyword evidence="8 10" id="KW-0472">Membrane</keyword>
<dbReference type="InterPro" id="IPR000531">
    <property type="entry name" value="Beta-barrel_TonB"/>
</dbReference>
<evidence type="ECO:0000256" key="8">
    <source>
        <dbReference type="ARBA" id="ARBA00023136"/>
    </source>
</evidence>
<sequence length="952" mass="101944">MALTTRNSGALSGRARLLAMTALAALAVPLLGTASAAQAETQAATYEFDIPAQALSRSINQVASRANVQVLYSGDGSRDLEAPALKGRLTVDEGLARLLAGSGYSYRYSQPGVITLVKAPAGNDGEQVTGVVSVEGVQGSPYFGGAGRDAGVNGTNGSRDITATEGTGSFTSGALTIGSKVPQALKDVPQSISVLTSERLEQQNVTDFTGAMRQLPGVTLAQGATSLENTFYSRGFAITSIQVDGGAPLTTSFAGSDGVGYFPQIDMSIYDHVELLRGAAGLFNGYGDPSGTVNLVRKKPLDHSQVSIEAQAGSWQNYRIVADATSPLAFGGKLRGRLVMTYQDNHYFYDTANDNKTLIYGVAELDASPTTLITAGVNYTKQNSLPWSGGLPRYQTGADLELPRSTCLCFDWNHWRFDTTEIFGGAEQTLGDDWTAKLNLTWNRQQSTRKIGYSSGAVNPSTGAGPRLLGNYADYASKQFSAEGTLSGAFELFGQRQEITFGANRVSSDAGGLTGYSSLITGTAANPYQPYPGGPLFCTNASICQAGVASPPIDVFDFNQSDPNYTEPRNSVASNYYPSYGTVQSGAYVSLKLTAFDRLHLLTGLRWGRYQYNYVSQFLCTSAGGSCQNIGDVSFTDGSSYRDDDFSWPPPLNLSFDVTKQLSAYVGYTDIYVSQSTYLNIDEAPIAPITGSNWEAGLKWAARNGRLNVSLSAYRIKQKGFATADGYTDNDTGDFVASNGVHYPDFGTVDPVHSCCYKSDPNHTLKSKGFDIDITGEILPGWQVSANYTYNENEQAGSYFDSSEGEPLVSIQPKHLYKLWISYDFGVAIHGGALSGLTLSGGVNGQSSAYRQGTVCKEDFIVTNATTGVASCPSKVVDGENVPGSYRYSFTVPAYAVVSGRIDYRISKIWSLAVNIENIFDKTYYQTVGSAPTNGNWYGAPRSYTATLRAKW</sequence>
<evidence type="ECO:0000256" key="9">
    <source>
        <dbReference type="ARBA" id="ARBA00023237"/>
    </source>
</evidence>
<accession>A0AAJ5X3I7</accession>
<dbReference type="Pfam" id="PF07660">
    <property type="entry name" value="STN"/>
    <property type="match status" value="1"/>
</dbReference>
<feature type="signal peptide" evidence="11">
    <location>
        <begin position="1"/>
        <end position="39"/>
    </location>
</feature>
<keyword evidence="9" id="KW-0998">Cell outer membrane</keyword>
<evidence type="ECO:0000256" key="2">
    <source>
        <dbReference type="ARBA" id="ARBA00022448"/>
    </source>
</evidence>
<evidence type="ECO:0000256" key="1">
    <source>
        <dbReference type="ARBA" id="ARBA00004571"/>
    </source>
</evidence>
<dbReference type="Pfam" id="PF07715">
    <property type="entry name" value="Plug"/>
    <property type="match status" value="1"/>
</dbReference>
<reference evidence="13" key="1">
    <citation type="submission" date="2023-03" db="EMBL/GenBank/DDBJ databases">
        <title>Andean soil-derived lignocellulolytic bacterial consortium as a source of novel taxa and putative plastic-active enzymes.</title>
        <authorList>
            <person name="Diaz-Garcia L."/>
            <person name="Chuvochina M."/>
            <person name="Feuerriegel G."/>
            <person name="Bunk B."/>
            <person name="Sproer C."/>
            <person name="Streit W.R."/>
            <person name="Rodriguez L.M."/>
            <person name="Overmann J."/>
            <person name="Jimenez D.J."/>
        </authorList>
    </citation>
    <scope>NUCLEOTIDE SEQUENCE</scope>
    <source>
        <strain evidence="13">MAG 26</strain>
    </source>
</reference>
<dbReference type="InterPro" id="IPR039426">
    <property type="entry name" value="TonB-dep_rcpt-like"/>
</dbReference>
<comment type="subcellular location">
    <subcellularLocation>
        <location evidence="1">Cell outer membrane</location>
        <topology evidence="1">Multi-pass membrane protein</topology>
    </subcellularLocation>
</comment>
<gene>
    <name evidence="13" type="ORF">P0Y56_09015</name>
</gene>
<keyword evidence="13" id="KW-0675">Receptor</keyword>
<proteinExistence type="inferred from homology"/>
<dbReference type="SUPFAM" id="SSF56935">
    <property type="entry name" value="Porins"/>
    <property type="match status" value="1"/>
</dbReference>
<organism evidence="13 14">
    <name type="scientific">Candidatus Andeanibacterium colombiense</name>
    <dbReference type="NCBI Taxonomy" id="3121345"/>
    <lineage>
        <taxon>Bacteria</taxon>
        <taxon>Pseudomonadati</taxon>
        <taxon>Pseudomonadota</taxon>
        <taxon>Alphaproteobacteria</taxon>
        <taxon>Sphingomonadales</taxon>
        <taxon>Sphingomonadaceae</taxon>
        <taxon>Candidatus Andeanibacterium</taxon>
    </lineage>
</organism>
<evidence type="ECO:0000313" key="14">
    <source>
        <dbReference type="Proteomes" id="UP001218362"/>
    </source>
</evidence>
<dbReference type="PANTHER" id="PTHR32552">
    <property type="entry name" value="FERRICHROME IRON RECEPTOR-RELATED"/>
    <property type="match status" value="1"/>
</dbReference>
<dbReference type="GO" id="GO:0015344">
    <property type="term" value="F:siderophore uptake transmembrane transporter activity"/>
    <property type="evidence" value="ECO:0007669"/>
    <property type="project" value="TreeGrafter"/>
</dbReference>
<dbReference type="InterPro" id="IPR036942">
    <property type="entry name" value="Beta-barrel_TonB_sf"/>
</dbReference>
<keyword evidence="7 10" id="KW-0798">TonB box</keyword>
<dbReference type="InterPro" id="IPR037066">
    <property type="entry name" value="Plug_dom_sf"/>
</dbReference>
<dbReference type="KEGG" id="acob:P0Y56_09015"/>
<keyword evidence="11" id="KW-0732">Signal</keyword>
<evidence type="ECO:0000256" key="10">
    <source>
        <dbReference type="RuleBase" id="RU003357"/>
    </source>
</evidence>
<keyword evidence="4" id="KW-0410">Iron transport</keyword>
<dbReference type="AlphaFoldDB" id="A0AAJ5X3I7"/>